<dbReference type="Proteomes" id="UP000063699">
    <property type="component" value="Chromosome"/>
</dbReference>
<dbReference type="GO" id="GO:0004177">
    <property type="term" value="F:aminopeptidase activity"/>
    <property type="evidence" value="ECO:0007669"/>
    <property type="project" value="UniProtKB-KW"/>
</dbReference>
<dbReference type="PANTHER" id="PTHR11010">
    <property type="entry name" value="PROTEASE S28 PRO-X CARBOXYPEPTIDASE-RELATED"/>
    <property type="match status" value="1"/>
</dbReference>
<organism evidence="4 5">
    <name type="scientific">Kibdelosporangium phytohabitans</name>
    <dbReference type="NCBI Taxonomy" id="860235"/>
    <lineage>
        <taxon>Bacteria</taxon>
        <taxon>Bacillati</taxon>
        <taxon>Actinomycetota</taxon>
        <taxon>Actinomycetes</taxon>
        <taxon>Pseudonocardiales</taxon>
        <taxon>Pseudonocardiaceae</taxon>
        <taxon>Kibdelosporangium</taxon>
    </lineage>
</organism>
<protein>
    <submittedName>
        <fullName evidence="4">Aminopeptidase</fullName>
    </submittedName>
</protein>
<dbReference type="Gene3D" id="3.40.50.1820">
    <property type="entry name" value="alpha/beta hydrolase"/>
    <property type="match status" value="1"/>
</dbReference>
<dbReference type="EMBL" id="CP012752">
    <property type="protein sequence ID" value="ALG12999.1"/>
    <property type="molecule type" value="Genomic_DNA"/>
</dbReference>
<dbReference type="GO" id="GO:0006508">
    <property type="term" value="P:proteolysis"/>
    <property type="evidence" value="ECO:0007669"/>
    <property type="project" value="UniProtKB-KW"/>
</dbReference>
<gene>
    <name evidence="4" type="ORF">AOZ06_44575</name>
</gene>
<name>A0A0N7F519_9PSEU</name>
<dbReference type="SUPFAM" id="SSF53474">
    <property type="entry name" value="alpha/beta-Hydrolases"/>
    <property type="match status" value="1"/>
</dbReference>
<dbReference type="PANTHER" id="PTHR11010:SF38">
    <property type="entry name" value="LYSOSOMAL PRO-X CARBOXYPEPTIDASE"/>
    <property type="match status" value="1"/>
</dbReference>
<evidence type="ECO:0000313" key="5">
    <source>
        <dbReference type="Proteomes" id="UP000063699"/>
    </source>
</evidence>
<proteinExistence type="predicted"/>
<dbReference type="Pfam" id="PF05576">
    <property type="entry name" value="Peptidase_S37"/>
    <property type="match status" value="1"/>
</dbReference>
<evidence type="ECO:0000256" key="2">
    <source>
        <dbReference type="ARBA" id="ARBA00022729"/>
    </source>
</evidence>
<reference evidence="4 5" key="1">
    <citation type="submission" date="2015-07" db="EMBL/GenBank/DDBJ databases">
        <title>Genome sequencing of Kibdelosporangium phytohabitans.</title>
        <authorList>
            <person name="Qin S."/>
            <person name="Xing K."/>
        </authorList>
    </citation>
    <scope>NUCLEOTIDE SEQUENCE [LARGE SCALE GENOMIC DNA]</scope>
    <source>
        <strain evidence="4 5">KLBMP1111</strain>
    </source>
</reference>
<accession>A0A0N7F519</accession>
<keyword evidence="5" id="KW-1185">Reference proteome</keyword>
<dbReference type="GO" id="GO:0008239">
    <property type="term" value="F:dipeptidyl-peptidase activity"/>
    <property type="evidence" value="ECO:0007669"/>
    <property type="project" value="TreeGrafter"/>
</dbReference>
<keyword evidence="2" id="KW-0732">Signal</keyword>
<dbReference type="AlphaFoldDB" id="A0A0N7F519"/>
<dbReference type="KEGG" id="kphy:AOZ06_44575"/>
<keyword evidence="1" id="KW-0645">Protease</keyword>
<evidence type="ECO:0000256" key="3">
    <source>
        <dbReference type="ARBA" id="ARBA00022801"/>
    </source>
</evidence>
<keyword evidence="3" id="KW-0378">Hydrolase</keyword>
<evidence type="ECO:0000313" key="4">
    <source>
        <dbReference type="EMBL" id="ALG12999.1"/>
    </source>
</evidence>
<dbReference type="InterPro" id="IPR029058">
    <property type="entry name" value="AB_hydrolase_fold"/>
</dbReference>
<evidence type="ECO:0000256" key="1">
    <source>
        <dbReference type="ARBA" id="ARBA00022670"/>
    </source>
</evidence>
<sequence length="453" mass="51067">MATVAAALTAGLAPAASAQEDILTRLKQVPGLTVVSESTAPAGHRFFILSYSQPVDHRRPSAGRFEQRLQLLHKATDRPMVLHTSGYNMRTTAFRSEPTQLVDGNQISVEQRFFTPSRPEPADWRDLNIWQGATDHHRLVEALKPVYAKKWISTGASKGGMTSVYHRRFYPRDVDGVVAYVAPNDVNNNADQAYDKFFSTVGTDPACRKALDDIQHEALKRRSELVPKYEAWAAANGHTFNQVLGNADKAFEMTVLDTVWIFWQYFTQAECAKVPPTTISTDELYNWYQEIADWGFYTDKGLTPFVPYYYQAANQLGWPSLKFKHLRDVANYPASFYSAKSNLPQSLRSVRHEPWPMIDVDLWVRTQSSQMLFVYGGNDPWGAERFSPSRRDSYLYTAPGANHGANIAGLVPAERDSATAALRRWANVTAPVAKTFAADDFDRPETARDRFPR</sequence>
<dbReference type="ESTHER" id="9pseu-a0a0n7f519">
    <property type="family name" value="Peptidase_S37"/>
</dbReference>
<dbReference type="STRING" id="860235.AOZ06_44575"/>
<keyword evidence="4" id="KW-0031">Aminopeptidase</keyword>
<dbReference type="InterPro" id="IPR008761">
    <property type="entry name" value="Peptidase_S37"/>
</dbReference>